<dbReference type="SUPFAM" id="SSF55307">
    <property type="entry name" value="Tubulin C-terminal domain-like"/>
    <property type="match status" value="1"/>
</dbReference>
<dbReference type="Gene3D" id="3.30.1330.20">
    <property type="entry name" value="Tubulin/FtsZ, C-terminal domain"/>
    <property type="match status" value="1"/>
</dbReference>
<dbReference type="InterPro" id="IPR003008">
    <property type="entry name" value="Tubulin_FtsZ_GTPase"/>
</dbReference>
<dbReference type="Proteomes" id="UP000015620">
    <property type="component" value="Chromosome"/>
</dbReference>
<dbReference type="InterPro" id="IPR045061">
    <property type="entry name" value="FtsZ/CetZ"/>
</dbReference>
<dbReference type="NCBIfam" id="TIGR00065">
    <property type="entry name" value="ftsZ"/>
    <property type="match status" value="1"/>
</dbReference>
<dbReference type="HOGENOM" id="CLU_024865_2_3_12"/>
<dbReference type="GO" id="GO:0032153">
    <property type="term" value="C:cell division site"/>
    <property type="evidence" value="ECO:0007669"/>
    <property type="project" value="UniProtKB-UniRule"/>
</dbReference>
<evidence type="ECO:0000256" key="5">
    <source>
        <dbReference type="NCBIfam" id="TIGR00065"/>
    </source>
</evidence>
<feature type="domain" description="Tubulin/FtsZ 2-layer sandwich" evidence="8">
    <location>
        <begin position="229"/>
        <end position="347"/>
    </location>
</feature>
<dbReference type="InterPro" id="IPR036525">
    <property type="entry name" value="Tubulin/FtsZ_GTPase_sf"/>
</dbReference>
<dbReference type="SUPFAM" id="SSF52490">
    <property type="entry name" value="Tubulin nucleotide-binding domain-like"/>
    <property type="match status" value="1"/>
</dbReference>
<dbReference type="Pfam" id="PF00091">
    <property type="entry name" value="Tubulin"/>
    <property type="match status" value="1"/>
</dbReference>
<feature type="binding site" evidence="4">
    <location>
        <position position="165"/>
    </location>
    <ligand>
        <name>GTP</name>
        <dbReference type="ChEBI" id="CHEBI:37565"/>
    </ligand>
</feature>
<dbReference type="GO" id="GO:0005525">
    <property type="term" value="F:GTP binding"/>
    <property type="evidence" value="ECO:0007669"/>
    <property type="project" value="UniProtKB-UniRule"/>
</dbReference>
<dbReference type="Gene3D" id="3.40.50.1440">
    <property type="entry name" value="Tubulin/FtsZ, GTPase domain"/>
    <property type="match status" value="1"/>
</dbReference>
<keyword evidence="4 6" id="KW-0131">Cell cycle</keyword>
<gene>
    <name evidence="9" type="primary">sZ</name>
    <name evidence="4" type="synonym">ftsZ</name>
    <name evidence="9" type="ORF">TPE_2118</name>
</gene>
<keyword evidence="10" id="KW-1185">Reference proteome</keyword>
<dbReference type="InterPro" id="IPR020805">
    <property type="entry name" value="Cell_div_FtsZ_CS"/>
</dbReference>
<feature type="binding site" evidence="4">
    <location>
        <position position="209"/>
    </location>
    <ligand>
        <name>GTP</name>
        <dbReference type="ChEBI" id="CHEBI:37565"/>
    </ligand>
</feature>
<dbReference type="EMBL" id="CP004120">
    <property type="protein sequence ID" value="AGT44592.1"/>
    <property type="molecule type" value="Genomic_DNA"/>
</dbReference>
<dbReference type="PANTHER" id="PTHR30314">
    <property type="entry name" value="CELL DIVISION PROTEIN FTSZ-RELATED"/>
    <property type="match status" value="1"/>
</dbReference>
<dbReference type="InterPro" id="IPR000158">
    <property type="entry name" value="Cell_div_FtsZ"/>
</dbReference>
<protein>
    <recommendedName>
        <fullName evidence="4 5">Cell division protein FtsZ</fullName>
    </recommendedName>
</protein>
<sequence length="448" mass="47316">MGMSYEILERENCDSMTSTKTGGSYTGGLPGTPAVIKVIGAGGGGSNAVNRMLSSDMRYVDFIVANTDLQALHYSNAPTKLPIGSKLTGGLGAGGNPEVGEKAALEDREAIANAIKDSDMLFITAGMGGGTGTGSAPIIAEIAKEQGVLTVAVVTKPFNFEGKTRMKLAENGIQKLRESVDAVIVIPNQHLLKLVEPSTPVPEAFKKVDDVLRQAVQGISDLIYRPGEVNVDLADVQSAMRSQGNAHMGVGVGHGQSRAVDAATNAINNPLLEDSRIEGAKHLLVNICGNETLTLHEVEEIMGIITANADPDVSTCFGTTVDPSMGDSVSVTLIATGFPSNEFFELGKVTEAAPSPVEEKTSAGNSFITSGQWSNLNRQGNSAPPKPPVISGLGLRNEKNRPAEPVLQEYETAAEPDFAEQKYSFNVEVPEDGTDLDIPTYYRNKKGR</sequence>
<feature type="binding site" evidence="4">
    <location>
        <position position="161"/>
    </location>
    <ligand>
        <name>GTP</name>
        <dbReference type="ChEBI" id="CHEBI:37565"/>
    </ligand>
</feature>
<accession>S5ZPR1</accession>
<dbReference type="AlphaFoldDB" id="S5ZPR1"/>
<feature type="domain" description="Tubulin/FtsZ GTPase" evidence="7">
    <location>
        <begin position="35"/>
        <end position="227"/>
    </location>
</feature>
<dbReference type="GO" id="GO:0000917">
    <property type="term" value="P:division septum assembly"/>
    <property type="evidence" value="ECO:0007669"/>
    <property type="project" value="UniProtKB-KW"/>
</dbReference>
<dbReference type="InterPro" id="IPR018316">
    <property type="entry name" value="Tubulin/FtsZ_2-layer-sand-dom"/>
</dbReference>
<dbReference type="InterPro" id="IPR037103">
    <property type="entry name" value="Tubulin/FtsZ-like_C"/>
</dbReference>
<organism evidence="9 10">
    <name type="scientific">Treponema pedis str. T A4</name>
    <dbReference type="NCBI Taxonomy" id="1291379"/>
    <lineage>
        <taxon>Bacteria</taxon>
        <taxon>Pseudomonadati</taxon>
        <taxon>Spirochaetota</taxon>
        <taxon>Spirochaetia</taxon>
        <taxon>Spirochaetales</taxon>
        <taxon>Treponemataceae</taxon>
        <taxon>Treponema</taxon>
    </lineage>
</organism>
<comment type="subcellular location">
    <subcellularLocation>
        <location evidence="4">Cytoplasm</location>
    </subcellularLocation>
    <text evidence="4">Assembles at midcell at the inner surface of the cytoplasmic membrane.</text>
</comment>
<keyword evidence="2 4" id="KW-0547">Nucleotide-binding</keyword>
<evidence type="ECO:0000256" key="6">
    <source>
        <dbReference type="RuleBase" id="RU000631"/>
    </source>
</evidence>
<keyword evidence="4 6" id="KW-0717">Septation</keyword>
<dbReference type="KEGG" id="tped:TPE_2118"/>
<proteinExistence type="inferred from homology"/>
<evidence type="ECO:0000256" key="4">
    <source>
        <dbReference type="HAMAP-Rule" id="MF_00909"/>
    </source>
</evidence>
<keyword evidence="4 6" id="KW-0132">Cell division</keyword>
<evidence type="ECO:0000256" key="3">
    <source>
        <dbReference type="ARBA" id="ARBA00023134"/>
    </source>
</evidence>
<dbReference type="GO" id="GO:0003924">
    <property type="term" value="F:GTPase activity"/>
    <property type="evidence" value="ECO:0007669"/>
    <property type="project" value="UniProtKB-UniRule"/>
</dbReference>
<keyword evidence="3 4" id="KW-0342">GTP-binding</keyword>
<dbReference type="InterPro" id="IPR008280">
    <property type="entry name" value="Tub_FtsZ_C"/>
</dbReference>
<dbReference type="PROSITE" id="PS01134">
    <property type="entry name" value="FTSZ_1"/>
    <property type="match status" value="1"/>
</dbReference>
<dbReference type="GO" id="GO:0005737">
    <property type="term" value="C:cytoplasm"/>
    <property type="evidence" value="ECO:0007669"/>
    <property type="project" value="UniProtKB-SubCell"/>
</dbReference>
<feature type="binding site" evidence="4">
    <location>
        <begin position="130"/>
        <end position="132"/>
    </location>
    <ligand>
        <name>GTP</name>
        <dbReference type="ChEBI" id="CHEBI:37565"/>
    </ligand>
</feature>
<dbReference type="GO" id="GO:0051258">
    <property type="term" value="P:protein polymerization"/>
    <property type="evidence" value="ECO:0007669"/>
    <property type="project" value="UniProtKB-UniRule"/>
</dbReference>
<keyword evidence="4" id="KW-0963">Cytoplasm</keyword>
<comment type="function">
    <text evidence="4 6">Essential cell division protein that forms a contractile ring structure (Z ring) at the future cell division site. The regulation of the ring assembly controls the timing and the location of cell division. One of the functions of the FtsZ ring is to recruit other cell division proteins to the septum to produce a new cell wall between the dividing cells. Binds GTP and shows GTPase activity.</text>
</comment>
<comment type="subunit">
    <text evidence="4">Homodimer. Polymerizes to form a dynamic ring structure in a strictly GTP-dependent manner. Interacts directly with several other division proteins.</text>
</comment>
<evidence type="ECO:0000256" key="1">
    <source>
        <dbReference type="ARBA" id="ARBA00009690"/>
    </source>
</evidence>
<dbReference type="InterPro" id="IPR024757">
    <property type="entry name" value="FtsZ_C"/>
</dbReference>
<evidence type="ECO:0000313" key="9">
    <source>
        <dbReference type="EMBL" id="AGT44592.1"/>
    </source>
</evidence>
<dbReference type="HAMAP" id="MF_00909">
    <property type="entry name" value="FtsZ"/>
    <property type="match status" value="1"/>
</dbReference>
<evidence type="ECO:0000259" key="7">
    <source>
        <dbReference type="SMART" id="SM00864"/>
    </source>
</evidence>
<dbReference type="PRINTS" id="PR00423">
    <property type="entry name" value="CELLDVISFTSZ"/>
</dbReference>
<dbReference type="FunFam" id="3.40.50.1440:FF:000001">
    <property type="entry name" value="Cell division protein FtsZ"/>
    <property type="match status" value="1"/>
</dbReference>
<dbReference type="Pfam" id="PF12327">
    <property type="entry name" value="FtsZ_C"/>
    <property type="match status" value="1"/>
</dbReference>
<comment type="similarity">
    <text evidence="1 4 6">Belongs to the FtsZ family.</text>
</comment>
<name>S5ZPR1_9SPIR</name>
<dbReference type="PANTHER" id="PTHR30314:SF3">
    <property type="entry name" value="MITOCHONDRIAL DIVISION PROTEIN FSZA"/>
    <property type="match status" value="1"/>
</dbReference>
<evidence type="ECO:0000256" key="2">
    <source>
        <dbReference type="ARBA" id="ARBA00022741"/>
    </source>
</evidence>
<feature type="binding site" evidence="4">
    <location>
        <begin position="43"/>
        <end position="47"/>
    </location>
    <ligand>
        <name>GTP</name>
        <dbReference type="ChEBI" id="CHEBI:37565"/>
    </ligand>
</feature>
<evidence type="ECO:0000313" key="10">
    <source>
        <dbReference type="Proteomes" id="UP000015620"/>
    </source>
</evidence>
<dbReference type="PROSITE" id="PS01135">
    <property type="entry name" value="FTSZ_2"/>
    <property type="match status" value="1"/>
</dbReference>
<evidence type="ECO:0000259" key="8">
    <source>
        <dbReference type="SMART" id="SM00865"/>
    </source>
</evidence>
<dbReference type="CDD" id="cd02201">
    <property type="entry name" value="FtsZ_type1"/>
    <property type="match status" value="1"/>
</dbReference>
<dbReference type="PATRIC" id="fig|1291379.3.peg.2089"/>
<reference evidence="9 10" key="1">
    <citation type="journal article" date="2013" name="PLoS ONE">
        <title>Genome-Wide Relatedness of Treponema pedis, from Gingiva and Necrotic Skin Lesions of Pigs, with the Human Oral Pathogen Treponema denticola.</title>
        <authorList>
            <person name="Svartstrom O."/>
            <person name="Mushtaq M."/>
            <person name="Pringle M."/>
            <person name="Segerman B."/>
        </authorList>
    </citation>
    <scope>NUCLEOTIDE SEQUENCE [LARGE SCALE GENOMIC DNA]</scope>
    <source>
        <strain evidence="9">T A4</strain>
    </source>
</reference>
<dbReference type="SMART" id="SM00865">
    <property type="entry name" value="Tubulin_C"/>
    <property type="match status" value="1"/>
</dbReference>
<dbReference type="GO" id="GO:0043093">
    <property type="term" value="P:FtsZ-dependent cytokinesis"/>
    <property type="evidence" value="ECO:0007669"/>
    <property type="project" value="UniProtKB-UniRule"/>
</dbReference>
<dbReference type="STRING" id="1291379.TPE_2118"/>
<dbReference type="SMART" id="SM00864">
    <property type="entry name" value="Tubulin"/>
    <property type="match status" value="1"/>
</dbReference>